<sequence>MSRAIIIGAGPAGLTAAHELAVDGGPTPVVYEASDEIGGISRTIRHGGNRMDIGGHRFFSRSERVMQWWQQILPIEQTPATERFRLAHQGQSRDLPGGDGADPERIDDVMLVRSRLSRIYYDQRFFNYPITLEWSTLRNLGLRRIVRMGLSYLAARVRPRAEETLEDFYVNRFGRELYNTFFRDYTEKVWGVPCREIAPDWGAQRVKGLSVTTTLAHAARALVRRIVPRRGPTDLGQTDTEVSLIEHFLYPKLGPGHMWERVADRVRDAGGEVHLERRVVGIHTEGDRVRAVDLADQSGTGVETVTGEQFLSTMPVKDLVAAMVATGTEVPAEVVRIASALPYRDFLTVGLSCRRLLLNDPRSGPGRVPDNWIYIQEPGVRVGRLQVFNNWSPWLVSDPEQVWLGLEYFCTEGDDLWSRSDEDMTAFAVAELARIGIVDPDDVVDSCVVRVPKTYPAYFGSYREFDVVRAWLDRFTNLWLVGRNGQHRYNNQDHSMLTAMAAVEAIRAGSTDKAPVWAVN</sequence>
<dbReference type="NCBIfam" id="NF005546">
    <property type="entry name" value="PRK07208.1-2"/>
    <property type="match status" value="1"/>
</dbReference>
<comment type="caution">
    <text evidence="2">The sequence shown here is derived from an EMBL/GenBank/DDBJ whole genome shotgun (WGS) entry which is preliminary data.</text>
</comment>
<evidence type="ECO:0000259" key="1">
    <source>
        <dbReference type="Pfam" id="PF01593"/>
    </source>
</evidence>
<dbReference type="PANTHER" id="PTHR21197:SF0">
    <property type="entry name" value="UDP-GALACTOPYRANOSE MUTASE"/>
    <property type="match status" value="1"/>
</dbReference>
<accession>A0A9D1KME8</accession>
<name>A0A9D1KME8_9ACTN</name>
<dbReference type="InterPro" id="IPR036188">
    <property type="entry name" value="FAD/NAD-bd_sf"/>
</dbReference>
<proteinExistence type="predicted"/>
<dbReference type="GO" id="GO:0050660">
    <property type="term" value="F:flavin adenine dinucleotide binding"/>
    <property type="evidence" value="ECO:0007669"/>
    <property type="project" value="TreeGrafter"/>
</dbReference>
<dbReference type="InterPro" id="IPR002937">
    <property type="entry name" value="Amino_oxidase"/>
</dbReference>
<dbReference type="PANTHER" id="PTHR21197">
    <property type="entry name" value="UDP-GALACTOPYRANOSE MUTASE"/>
    <property type="match status" value="1"/>
</dbReference>
<dbReference type="GO" id="GO:0016491">
    <property type="term" value="F:oxidoreductase activity"/>
    <property type="evidence" value="ECO:0007669"/>
    <property type="project" value="InterPro"/>
</dbReference>
<feature type="domain" description="Amine oxidase" evidence="1">
    <location>
        <begin position="12"/>
        <end position="456"/>
    </location>
</feature>
<gene>
    <name evidence="2" type="ORF">IAA98_11750</name>
</gene>
<dbReference type="GO" id="GO:0008767">
    <property type="term" value="F:UDP-galactopyranose mutase activity"/>
    <property type="evidence" value="ECO:0007669"/>
    <property type="project" value="TreeGrafter"/>
</dbReference>
<dbReference type="GO" id="GO:0005829">
    <property type="term" value="C:cytosol"/>
    <property type="evidence" value="ECO:0007669"/>
    <property type="project" value="TreeGrafter"/>
</dbReference>
<dbReference type="Gene3D" id="3.50.50.60">
    <property type="entry name" value="FAD/NAD(P)-binding domain"/>
    <property type="match status" value="2"/>
</dbReference>
<dbReference type="AlphaFoldDB" id="A0A9D1KME8"/>
<organism evidence="2 3">
    <name type="scientific">Candidatus Avipropionibacterium avicola</name>
    <dbReference type="NCBI Taxonomy" id="2840701"/>
    <lineage>
        <taxon>Bacteria</taxon>
        <taxon>Bacillati</taxon>
        <taxon>Actinomycetota</taxon>
        <taxon>Actinomycetes</taxon>
        <taxon>Propionibacteriales</taxon>
        <taxon>Propionibacteriaceae</taxon>
        <taxon>Propionibacteriaceae incertae sedis</taxon>
        <taxon>Candidatus Avipropionibacterium</taxon>
    </lineage>
</organism>
<evidence type="ECO:0000313" key="3">
    <source>
        <dbReference type="Proteomes" id="UP000886842"/>
    </source>
</evidence>
<protein>
    <submittedName>
        <fullName evidence="2">NAD(P)/FAD-dependent oxidoreductase</fullName>
    </submittedName>
</protein>
<dbReference type="NCBIfam" id="NF005548">
    <property type="entry name" value="PRK07208.1-4"/>
    <property type="match status" value="1"/>
</dbReference>
<reference evidence="2" key="2">
    <citation type="journal article" date="2021" name="PeerJ">
        <title>Extensive microbial diversity within the chicken gut microbiome revealed by metagenomics and culture.</title>
        <authorList>
            <person name="Gilroy R."/>
            <person name="Ravi A."/>
            <person name="Getino M."/>
            <person name="Pursley I."/>
            <person name="Horton D.L."/>
            <person name="Alikhan N.F."/>
            <person name="Baker D."/>
            <person name="Gharbi K."/>
            <person name="Hall N."/>
            <person name="Watson M."/>
            <person name="Adriaenssens E.M."/>
            <person name="Foster-Nyarko E."/>
            <person name="Jarju S."/>
            <person name="Secka A."/>
            <person name="Antonio M."/>
            <person name="Oren A."/>
            <person name="Chaudhuri R.R."/>
            <person name="La Ragione R."/>
            <person name="Hildebrand F."/>
            <person name="Pallen M.J."/>
        </authorList>
    </citation>
    <scope>NUCLEOTIDE SEQUENCE</scope>
    <source>
        <strain evidence="2">ChiGjej1B1-24693</strain>
    </source>
</reference>
<dbReference type="EMBL" id="DVLP01000343">
    <property type="protein sequence ID" value="HIT76249.1"/>
    <property type="molecule type" value="Genomic_DNA"/>
</dbReference>
<dbReference type="PRINTS" id="PR00419">
    <property type="entry name" value="ADXRDTASE"/>
</dbReference>
<reference evidence="2" key="1">
    <citation type="submission" date="2020-10" db="EMBL/GenBank/DDBJ databases">
        <authorList>
            <person name="Gilroy R."/>
        </authorList>
    </citation>
    <scope>NUCLEOTIDE SEQUENCE</scope>
    <source>
        <strain evidence="2">ChiGjej1B1-24693</strain>
    </source>
</reference>
<dbReference type="SUPFAM" id="SSF51905">
    <property type="entry name" value="FAD/NAD(P)-binding domain"/>
    <property type="match status" value="1"/>
</dbReference>
<feature type="non-terminal residue" evidence="2">
    <location>
        <position position="520"/>
    </location>
</feature>
<dbReference type="Proteomes" id="UP000886842">
    <property type="component" value="Unassembled WGS sequence"/>
</dbReference>
<evidence type="ECO:0000313" key="2">
    <source>
        <dbReference type="EMBL" id="HIT76249.1"/>
    </source>
</evidence>
<dbReference type="Pfam" id="PF01593">
    <property type="entry name" value="Amino_oxidase"/>
    <property type="match status" value="1"/>
</dbReference>